<dbReference type="RefSeq" id="XP_041691358.1">
    <property type="nucleotide sequence ID" value="XM_041826037.1"/>
</dbReference>
<accession>A0A1L7UDX5</accession>
<feature type="region of interest" description="Disordered" evidence="1">
    <location>
        <begin position="81"/>
        <end position="126"/>
    </location>
</feature>
<reference evidence="3" key="1">
    <citation type="journal article" date="2016" name="Genome Biol. Evol.">
        <title>Comparative 'omics' of the Fusarium fujikuroi species complex highlights differences in genetic potential and metabolite synthesis.</title>
        <authorList>
            <person name="Niehaus E.-M."/>
            <person name="Muensterkoetter M."/>
            <person name="Proctor R.H."/>
            <person name="Brown D.W."/>
            <person name="Sharon A."/>
            <person name="Idan Y."/>
            <person name="Oren-Young L."/>
            <person name="Sieber C.M."/>
            <person name="Novak O."/>
            <person name="Pencik A."/>
            <person name="Tarkowska D."/>
            <person name="Hromadova K."/>
            <person name="Freeman S."/>
            <person name="Maymon M."/>
            <person name="Elazar M."/>
            <person name="Youssef S.A."/>
            <person name="El-Shabrawy E.S.M."/>
            <person name="Shalaby A.B.A."/>
            <person name="Houterman P."/>
            <person name="Brock N.L."/>
            <person name="Burkhardt I."/>
            <person name="Tsavkelova E.A."/>
            <person name="Dickschat J.S."/>
            <person name="Galuszka P."/>
            <person name="Gueldener U."/>
            <person name="Tudzynski B."/>
        </authorList>
    </citation>
    <scope>NUCLEOTIDE SEQUENCE [LARGE SCALE GENOMIC DNA]</scope>
    <source>
        <strain evidence="3">MRC7560</strain>
    </source>
</reference>
<protein>
    <submittedName>
        <fullName evidence="2">Uncharacterized protein</fullName>
    </submittedName>
</protein>
<dbReference type="VEuPathDB" id="FungiDB:FMAN_14120"/>
<evidence type="ECO:0000313" key="2">
    <source>
        <dbReference type="EMBL" id="CVL08890.1"/>
    </source>
</evidence>
<dbReference type="Proteomes" id="UP000184255">
    <property type="component" value="Unassembled WGS sequence"/>
</dbReference>
<evidence type="ECO:0000313" key="3">
    <source>
        <dbReference type="Proteomes" id="UP000184255"/>
    </source>
</evidence>
<sequence length="274" mass="30807">MEIQYRDTLPNDVRSAFDKAIEALPQDHLRPTKLSGAAMAERPWRGRRSKKLDSPTHIIRIRHFKIPSLTPAIDPMAVTAAEQIRKRSRKDNEMETSRPQPKKRKVSKEDESQLELQEQPTQESAKSRRILDTFLTSLRDLAKYWTYAKGLLQVLEQRVSKLKSQRNDAESARSQYAEPPGQHDNQSFYPQPNSPTEVSSPEQSSEGPSERNGGEGQISPNSGGLADLGLNAHTAAADFDTSMVFQGAAQDPLLDDLFLLDASAFDFHFYENIS</sequence>
<dbReference type="EMBL" id="FCQH01000027">
    <property type="protein sequence ID" value="CVL08890.1"/>
    <property type="molecule type" value="Genomic_DNA"/>
</dbReference>
<keyword evidence="3" id="KW-1185">Reference proteome</keyword>
<organism evidence="2 3">
    <name type="scientific">Fusarium mangiferae</name>
    <name type="common">Mango malformation disease fungus</name>
    <dbReference type="NCBI Taxonomy" id="192010"/>
    <lineage>
        <taxon>Eukaryota</taxon>
        <taxon>Fungi</taxon>
        <taxon>Dikarya</taxon>
        <taxon>Ascomycota</taxon>
        <taxon>Pezizomycotina</taxon>
        <taxon>Sordariomycetes</taxon>
        <taxon>Hypocreomycetidae</taxon>
        <taxon>Hypocreales</taxon>
        <taxon>Nectriaceae</taxon>
        <taxon>Fusarium</taxon>
        <taxon>Fusarium fujikuroi species complex</taxon>
    </lineage>
</organism>
<dbReference type="AlphaFoldDB" id="A0A1L7UDX5"/>
<proteinExistence type="predicted"/>
<feature type="compositionally biased region" description="Polar residues" evidence="1">
    <location>
        <begin position="114"/>
        <end position="124"/>
    </location>
</feature>
<feature type="compositionally biased region" description="Low complexity" evidence="1">
    <location>
        <begin position="197"/>
        <end position="207"/>
    </location>
</feature>
<feature type="region of interest" description="Disordered" evidence="1">
    <location>
        <begin position="165"/>
        <end position="226"/>
    </location>
</feature>
<dbReference type="GeneID" id="65093369"/>
<gene>
    <name evidence="2" type="ORF">FMAN_14120</name>
</gene>
<feature type="compositionally biased region" description="Polar residues" evidence="1">
    <location>
        <begin position="183"/>
        <end position="196"/>
    </location>
</feature>
<evidence type="ECO:0000256" key="1">
    <source>
        <dbReference type="SAM" id="MobiDB-lite"/>
    </source>
</evidence>
<comment type="caution">
    <text evidence="2">The sequence shown here is derived from an EMBL/GenBank/DDBJ whole genome shotgun (WGS) entry which is preliminary data.</text>
</comment>
<name>A0A1L7UDX5_FUSMA</name>